<dbReference type="PANTHER" id="PTHR11675">
    <property type="entry name" value="N-ACETYLGALACTOSAMINYLTRANSFERASE"/>
    <property type="match status" value="1"/>
</dbReference>
<accession>A0A3P8EPY9</accession>
<name>A0A183GU66_HELPZ</name>
<evidence type="ECO:0000256" key="2">
    <source>
        <dbReference type="SAM" id="MobiDB-lite"/>
    </source>
</evidence>
<gene>
    <name evidence="4" type="ORF">HPBE_LOCUS26234</name>
</gene>
<evidence type="ECO:0000313" key="6">
    <source>
        <dbReference type="WBParaSite" id="HPBE_0002623601-mRNA-1"/>
    </source>
</evidence>
<keyword evidence="3" id="KW-0812">Transmembrane</keyword>
<dbReference type="Gene3D" id="3.90.550.10">
    <property type="entry name" value="Spore Coat Polysaccharide Biosynthesis Protein SpsA, Chain A"/>
    <property type="match status" value="1"/>
</dbReference>
<evidence type="ECO:0000313" key="5">
    <source>
        <dbReference type="Proteomes" id="UP000050761"/>
    </source>
</evidence>
<dbReference type="WBParaSite" id="HPBE_0002623601-mRNA-1">
    <property type="protein sequence ID" value="HPBE_0002623601-mRNA-1"/>
    <property type="gene ID" value="HPBE_0002623601"/>
</dbReference>
<protein>
    <submittedName>
        <fullName evidence="6">Polypeptide N-acetylgalactosaminyltransferase 10</fullName>
    </submittedName>
</protein>
<dbReference type="Proteomes" id="UP000050761">
    <property type="component" value="Unassembled WGS sequence"/>
</dbReference>
<keyword evidence="3" id="KW-0472">Membrane</keyword>
<dbReference type="GO" id="GO:0004653">
    <property type="term" value="F:polypeptide N-acetylgalactosaminyltransferase activity"/>
    <property type="evidence" value="ECO:0007669"/>
    <property type="project" value="TreeGrafter"/>
</dbReference>
<dbReference type="OrthoDB" id="330637at2759"/>
<dbReference type="AlphaFoldDB" id="A0A183GU66"/>
<evidence type="ECO:0000313" key="4">
    <source>
        <dbReference type="EMBL" id="VDP56440.1"/>
    </source>
</evidence>
<dbReference type="EMBL" id="UZAH01039493">
    <property type="protein sequence ID" value="VDP56440.1"/>
    <property type="molecule type" value="Genomic_DNA"/>
</dbReference>
<organism evidence="5 6">
    <name type="scientific">Heligmosomoides polygyrus</name>
    <name type="common">Parasitic roundworm</name>
    <dbReference type="NCBI Taxonomy" id="6339"/>
    <lineage>
        <taxon>Eukaryota</taxon>
        <taxon>Metazoa</taxon>
        <taxon>Ecdysozoa</taxon>
        <taxon>Nematoda</taxon>
        <taxon>Chromadorea</taxon>
        <taxon>Rhabditida</taxon>
        <taxon>Rhabditina</taxon>
        <taxon>Rhabditomorpha</taxon>
        <taxon>Strongyloidea</taxon>
        <taxon>Heligmosomidae</taxon>
        <taxon>Heligmosomoides</taxon>
    </lineage>
</organism>
<sequence length="130" mass="15208">MSFARLFVPRRKENVLNLLILLAFCAGIVFYYRLDADHWSTGRGRRRPTKWSWERKPVDPSAPGENGQPVILQGEDKIQGELDMKKWFMNVRASDMMSLDRSIPDSRREECLDVKYDLDNLPQVRFGSLF</sequence>
<evidence type="ECO:0000256" key="3">
    <source>
        <dbReference type="SAM" id="Phobius"/>
    </source>
</evidence>
<feature type="transmembrane region" description="Helical" evidence="3">
    <location>
        <begin position="15"/>
        <end position="34"/>
    </location>
</feature>
<feature type="region of interest" description="Disordered" evidence="2">
    <location>
        <begin position="40"/>
        <end position="71"/>
    </location>
</feature>
<keyword evidence="1" id="KW-1015">Disulfide bond</keyword>
<dbReference type="GO" id="GO:0006493">
    <property type="term" value="P:protein O-linked glycosylation"/>
    <property type="evidence" value="ECO:0007669"/>
    <property type="project" value="TreeGrafter"/>
</dbReference>
<proteinExistence type="predicted"/>
<keyword evidence="5" id="KW-1185">Reference proteome</keyword>
<reference evidence="4 5" key="1">
    <citation type="submission" date="2018-11" db="EMBL/GenBank/DDBJ databases">
        <authorList>
            <consortium name="Pathogen Informatics"/>
        </authorList>
    </citation>
    <scope>NUCLEOTIDE SEQUENCE [LARGE SCALE GENOMIC DNA]</scope>
</reference>
<dbReference type="PANTHER" id="PTHR11675:SF43">
    <property type="entry name" value="POLYPEPTIDE N-ACETYLGALACTOSAMINYLTRANSFERASE 1"/>
    <property type="match status" value="1"/>
</dbReference>
<dbReference type="GO" id="GO:0005794">
    <property type="term" value="C:Golgi apparatus"/>
    <property type="evidence" value="ECO:0007669"/>
    <property type="project" value="TreeGrafter"/>
</dbReference>
<accession>A0A183GU66</accession>
<keyword evidence="3" id="KW-1133">Transmembrane helix</keyword>
<dbReference type="InterPro" id="IPR029044">
    <property type="entry name" value="Nucleotide-diphossugar_trans"/>
</dbReference>
<reference evidence="6" key="2">
    <citation type="submission" date="2019-09" db="UniProtKB">
        <authorList>
            <consortium name="WormBaseParasite"/>
        </authorList>
    </citation>
    <scope>IDENTIFICATION</scope>
</reference>
<evidence type="ECO:0000256" key="1">
    <source>
        <dbReference type="ARBA" id="ARBA00023157"/>
    </source>
</evidence>